<dbReference type="InterPro" id="IPR000515">
    <property type="entry name" value="MetI-like"/>
</dbReference>
<keyword evidence="6 8" id="KW-1133">Transmembrane helix</keyword>
<evidence type="ECO:0000256" key="7">
    <source>
        <dbReference type="ARBA" id="ARBA00023136"/>
    </source>
</evidence>
<keyword evidence="11" id="KW-1185">Reference proteome</keyword>
<feature type="transmembrane region" description="Helical" evidence="8">
    <location>
        <begin position="179"/>
        <end position="200"/>
    </location>
</feature>
<evidence type="ECO:0000259" key="9">
    <source>
        <dbReference type="PROSITE" id="PS50928"/>
    </source>
</evidence>
<dbReference type="PROSITE" id="PS50928">
    <property type="entry name" value="ABC_TM1"/>
    <property type="match status" value="1"/>
</dbReference>
<gene>
    <name evidence="10" type="primary">ydcV</name>
    <name evidence="10" type="ORF">DEAC_c19900</name>
</gene>
<feature type="transmembrane region" description="Helical" evidence="8">
    <location>
        <begin position="12"/>
        <end position="36"/>
    </location>
</feature>
<evidence type="ECO:0000256" key="3">
    <source>
        <dbReference type="ARBA" id="ARBA00022448"/>
    </source>
</evidence>
<evidence type="ECO:0000256" key="5">
    <source>
        <dbReference type="ARBA" id="ARBA00022692"/>
    </source>
</evidence>
<dbReference type="SUPFAM" id="SSF161098">
    <property type="entry name" value="MetI-like"/>
    <property type="match status" value="1"/>
</dbReference>
<comment type="caution">
    <text evidence="10">The sequence shown here is derived from an EMBL/GenBank/DDBJ whole genome shotgun (WGS) entry which is preliminary data.</text>
</comment>
<dbReference type="GO" id="GO:0055085">
    <property type="term" value="P:transmembrane transport"/>
    <property type="evidence" value="ECO:0007669"/>
    <property type="project" value="InterPro"/>
</dbReference>
<comment type="subcellular location">
    <subcellularLocation>
        <location evidence="1 8">Cell membrane</location>
        <topology evidence="1 8">Multi-pass membrane protein</topology>
    </subcellularLocation>
</comment>
<dbReference type="EMBL" id="LDZY01000006">
    <property type="protein sequence ID" value="KLU65951.1"/>
    <property type="molecule type" value="Genomic_DNA"/>
</dbReference>
<keyword evidence="7 8" id="KW-0472">Membrane</keyword>
<keyword evidence="3 8" id="KW-0813">Transport</keyword>
<dbReference type="InterPro" id="IPR035906">
    <property type="entry name" value="MetI-like_sf"/>
</dbReference>
<proteinExistence type="inferred from homology"/>
<dbReference type="Proteomes" id="UP000036356">
    <property type="component" value="Unassembled WGS sequence"/>
</dbReference>
<feature type="transmembrane region" description="Helical" evidence="8">
    <location>
        <begin position="70"/>
        <end position="92"/>
    </location>
</feature>
<keyword evidence="5 8" id="KW-0812">Transmembrane</keyword>
<sequence>MKQSNKQLTKLLAAAFVTLIYIFLYLPIAIIVFFSFNSSKLNIVFQGFTLQWYGIMLQNTDLMSALENTAIVAVATVVISVFIGTLAAIGMFRYEFRGKSIVDSFLYIPIVIPEIVMGISLLAFYHILNISLGITTLIIAHVTFSMPYVVVTVRSRIAGYDMSVEEAAMDLGATRLHTLLRITLPIIAPGILAGAMLALTLSLDDVIVSFFTTGVDSMTLPIYIFNKVKTGVSPDINALVTVIILITLLILVFMRTFEAKTSKKGQVG</sequence>
<dbReference type="AlphaFoldDB" id="A0A0J1IMN2"/>
<evidence type="ECO:0000256" key="2">
    <source>
        <dbReference type="ARBA" id="ARBA00007069"/>
    </source>
</evidence>
<feature type="domain" description="ABC transmembrane type-1" evidence="9">
    <location>
        <begin position="66"/>
        <end position="254"/>
    </location>
</feature>
<dbReference type="PATRIC" id="fig|476652.3.peg.2058"/>
<evidence type="ECO:0000256" key="8">
    <source>
        <dbReference type="RuleBase" id="RU363032"/>
    </source>
</evidence>
<evidence type="ECO:0000256" key="6">
    <source>
        <dbReference type="ARBA" id="ARBA00022989"/>
    </source>
</evidence>
<evidence type="ECO:0000313" key="10">
    <source>
        <dbReference type="EMBL" id="KLU65951.1"/>
    </source>
</evidence>
<dbReference type="Pfam" id="PF00528">
    <property type="entry name" value="BPD_transp_1"/>
    <property type="match status" value="1"/>
</dbReference>
<keyword evidence="4" id="KW-1003">Cell membrane</keyword>
<feature type="transmembrane region" description="Helical" evidence="8">
    <location>
        <begin position="236"/>
        <end position="254"/>
    </location>
</feature>
<dbReference type="STRING" id="476652.DEAC_c19900"/>
<feature type="transmembrane region" description="Helical" evidence="8">
    <location>
        <begin position="104"/>
        <end position="128"/>
    </location>
</feature>
<reference evidence="10 11" key="1">
    <citation type="submission" date="2015-06" db="EMBL/GenBank/DDBJ databases">
        <title>Draft genome of the moderately acidophilic sulfate reducer Candidatus Desulfosporosinus acididurans strain M1.</title>
        <authorList>
            <person name="Poehlein A."/>
            <person name="Petzsch P."/>
            <person name="Johnson B.D."/>
            <person name="Schloemann M."/>
            <person name="Daniel R."/>
            <person name="Muehling M."/>
        </authorList>
    </citation>
    <scope>NUCLEOTIDE SEQUENCE [LARGE SCALE GENOMIC DNA]</scope>
    <source>
        <strain evidence="10 11">M1</strain>
    </source>
</reference>
<dbReference type="CDD" id="cd06261">
    <property type="entry name" value="TM_PBP2"/>
    <property type="match status" value="1"/>
</dbReference>
<name>A0A0J1IMN2_9FIRM</name>
<dbReference type="InterPro" id="IPR051789">
    <property type="entry name" value="Bact_Polyamine_Transport"/>
</dbReference>
<evidence type="ECO:0000256" key="4">
    <source>
        <dbReference type="ARBA" id="ARBA00022475"/>
    </source>
</evidence>
<dbReference type="Gene3D" id="1.10.3720.10">
    <property type="entry name" value="MetI-like"/>
    <property type="match status" value="1"/>
</dbReference>
<evidence type="ECO:0000313" key="11">
    <source>
        <dbReference type="Proteomes" id="UP000036356"/>
    </source>
</evidence>
<organism evidence="10 11">
    <name type="scientific">Desulfosporosinus acididurans</name>
    <dbReference type="NCBI Taxonomy" id="476652"/>
    <lineage>
        <taxon>Bacteria</taxon>
        <taxon>Bacillati</taxon>
        <taxon>Bacillota</taxon>
        <taxon>Clostridia</taxon>
        <taxon>Eubacteriales</taxon>
        <taxon>Desulfitobacteriaceae</taxon>
        <taxon>Desulfosporosinus</taxon>
    </lineage>
</organism>
<feature type="transmembrane region" description="Helical" evidence="8">
    <location>
        <begin position="206"/>
        <end position="224"/>
    </location>
</feature>
<feature type="transmembrane region" description="Helical" evidence="8">
    <location>
        <begin position="134"/>
        <end position="153"/>
    </location>
</feature>
<dbReference type="PANTHER" id="PTHR43848">
    <property type="entry name" value="PUTRESCINE TRANSPORT SYSTEM PERMEASE PROTEIN POTI"/>
    <property type="match status" value="1"/>
</dbReference>
<evidence type="ECO:0000256" key="1">
    <source>
        <dbReference type="ARBA" id="ARBA00004651"/>
    </source>
</evidence>
<dbReference type="PANTHER" id="PTHR43848:SF2">
    <property type="entry name" value="PUTRESCINE TRANSPORT SYSTEM PERMEASE PROTEIN POTI"/>
    <property type="match status" value="1"/>
</dbReference>
<accession>A0A0J1IMN2</accession>
<comment type="similarity">
    <text evidence="2">Belongs to the binding-protein-dependent transport system permease family. CysTW subfamily.</text>
</comment>
<dbReference type="GO" id="GO:0005886">
    <property type="term" value="C:plasma membrane"/>
    <property type="evidence" value="ECO:0007669"/>
    <property type="project" value="UniProtKB-SubCell"/>
</dbReference>
<protein>
    <submittedName>
        <fullName evidence="10">Inner membrane ABC transporter permease protein YdcV</fullName>
    </submittedName>
</protein>